<sequence>MRPNNFNGATHGSQDYLCEFARVTVEMCQFRFRKLVIPCPDLKMRGKLGAGAYAATVNDCDAKLKGDGNISAITEKETHF</sequence>
<dbReference type="Proteomes" id="UP000031443">
    <property type="component" value="Unassembled WGS sequence"/>
</dbReference>
<proteinExistence type="predicted"/>
<dbReference type="EMBL" id="KB515807">
    <property type="protein sequence ID" value="EMP39731.1"/>
    <property type="molecule type" value="Genomic_DNA"/>
</dbReference>
<gene>
    <name evidence="1" type="ORF">UY3_03010</name>
</gene>
<keyword evidence="2" id="KW-1185">Reference proteome</keyword>
<organism evidence="1 2">
    <name type="scientific">Chelonia mydas</name>
    <name type="common">Green sea-turtle</name>
    <name type="synonym">Chelonia agassizi</name>
    <dbReference type="NCBI Taxonomy" id="8469"/>
    <lineage>
        <taxon>Eukaryota</taxon>
        <taxon>Metazoa</taxon>
        <taxon>Chordata</taxon>
        <taxon>Craniata</taxon>
        <taxon>Vertebrata</taxon>
        <taxon>Euteleostomi</taxon>
        <taxon>Archelosauria</taxon>
        <taxon>Testudinata</taxon>
        <taxon>Testudines</taxon>
        <taxon>Cryptodira</taxon>
        <taxon>Durocryptodira</taxon>
        <taxon>Americhelydia</taxon>
        <taxon>Chelonioidea</taxon>
        <taxon>Cheloniidae</taxon>
        <taxon>Chelonia</taxon>
    </lineage>
</organism>
<reference evidence="2" key="1">
    <citation type="journal article" date="2013" name="Nat. Genet.">
        <title>The draft genomes of soft-shell turtle and green sea turtle yield insights into the development and evolution of the turtle-specific body plan.</title>
        <authorList>
            <person name="Wang Z."/>
            <person name="Pascual-Anaya J."/>
            <person name="Zadissa A."/>
            <person name="Li W."/>
            <person name="Niimura Y."/>
            <person name="Huang Z."/>
            <person name="Li C."/>
            <person name="White S."/>
            <person name="Xiong Z."/>
            <person name="Fang D."/>
            <person name="Wang B."/>
            <person name="Ming Y."/>
            <person name="Chen Y."/>
            <person name="Zheng Y."/>
            <person name="Kuraku S."/>
            <person name="Pignatelli M."/>
            <person name="Herrero J."/>
            <person name="Beal K."/>
            <person name="Nozawa M."/>
            <person name="Li Q."/>
            <person name="Wang J."/>
            <person name="Zhang H."/>
            <person name="Yu L."/>
            <person name="Shigenobu S."/>
            <person name="Wang J."/>
            <person name="Liu J."/>
            <person name="Flicek P."/>
            <person name="Searle S."/>
            <person name="Wang J."/>
            <person name="Kuratani S."/>
            <person name="Yin Y."/>
            <person name="Aken B."/>
            <person name="Zhang G."/>
            <person name="Irie N."/>
        </authorList>
    </citation>
    <scope>NUCLEOTIDE SEQUENCE [LARGE SCALE GENOMIC DNA]</scope>
</reference>
<protein>
    <submittedName>
        <fullName evidence="1">Sodium-and chloride-dependent GABA transporter 3</fullName>
    </submittedName>
</protein>
<evidence type="ECO:0000313" key="2">
    <source>
        <dbReference type="Proteomes" id="UP000031443"/>
    </source>
</evidence>
<dbReference type="AlphaFoldDB" id="M7BP95"/>
<name>M7BP95_CHEMY</name>
<accession>M7BP95</accession>
<evidence type="ECO:0000313" key="1">
    <source>
        <dbReference type="EMBL" id="EMP39731.1"/>
    </source>
</evidence>